<dbReference type="Proteomes" id="UP000053354">
    <property type="component" value="Chromosome"/>
</dbReference>
<dbReference type="STRING" id="1302659.I858_014120"/>
<dbReference type="Pfam" id="PF21747">
    <property type="entry name" value="YpoC"/>
    <property type="match status" value="1"/>
</dbReference>
<reference evidence="2" key="1">
    <citation type="submission" date="2016-10" db="EMBL/GenBank/DDBJ databases">
        <authorList>
            <person name="See-Too W.S."/>
        </authorList>
    </citation>
    <scope>NUCLEOTIDE SEQUENCE</scope>
    <source>
        <strain evidence="2">L10.15</strain>
    </source>
</reference>
<feature type="domain" description="YpoC-like" evidence="1">
    <location>
        <begin position="10"/>
        <end position="105"/>
    </location>
</feature>
<dbReference type="KEGG" id="pll:I858_014120"/>
<sequence>MKLSQKLTKEQTDPYFLEWARLSAELAYLHERRDKATGQAMQSSIKMFEQLLLHCRSALQDDEFEPLNGSERLSFIKSSARTYAAYRQLDELFSELKKILARKRIEFNQQSE</sequence>
<dbReference type="InterPro" id="IPR048427">
    <property type="entry name" value="YpoC"/>
</dbReference>
<dbReference type="AlphaFoldDB" id="A0A1B1S4L0"/>
<proteinExistence type="predicted"/>
<evidence type="ECO:0000313" key="2">
    <source>
        <dbReference type="EMBL" id="ANU28126.1"/>
    </source>
</evidence>
<dbReference type="RefSeq" id="WP_065524500.1">
    <property type="nucleotide sequence ID" value="NZ_CP016540.2"/>
</dbReference>
<accession>A0A1B1S4L0</accession>
<gene>
    <name evidence="2" type="ORF">I858_014120</name>
</gene>
<protein>
    <recommendedName>
        <fullName evidence="1">YpoC-like domain-containing protein</fullName>
    </recommendedName>
</protein>
<evidence type="ECO:0000313" key="3">
    <source>
        <dbReference type="Proteomes" id="UP000053354"/>
    </source>
</evidence>
<dbReference type="OrthoDB" id="2360594at2"/>
<keyword evidence="3" id="KW-1185">Reference proteome</keyword>
<dbReference type="EMBL" id="CP016540">
    <property type="protein sequence ID" value="ANU28126.1"/>
    <property type="molecule type" value="Genomic_DNA"/>
</dbReference>
<name>A0A1B1S4L0_9BACL</name>
<organism evidence="2 3">
    <name type="scientific">Planococcus versutus</name>
    <dbReference type="NCBI Taxonomy" id="1302659"/>
    <lineage>
        <taxon>Bacteria</taxon>
        <taxon>Bacillati</taxon>
        <taxon>Bacillota</taxon>
        <taxon>Bacilli</taxon>
        <taxon>Bacillales</taxon>
        <taxon>Caryophanaceae</taxon>
        <taxon>Planococcus</taxon>
    </lineage>
</organism>
<evidence type="ECO:0000259" key="1">
    <source>
        <dbReference type="Pfam" id="PF21747"/>
    </source>
</evidence>